<organism evidence="1 2">
    <name type="scientific">Metabacillus fastidiosus</name>
    <dbReference type="NCBI Taxonomy" id="1458"/>
    <lineage>
        <taxon>Bacteria</taxon>
        <taxon>Bacillati</taxon>
        <taxon>Bacillota</taxon>
        <taxon>Bacilli</taxon>
        <taxon>Bacillales</taxon>
        <taxon>Bacillaceae</taxon>
        <taxon>Metabacillus</taxon>
    </lineage>
</organism>
<evidence type="ECO:0000313" key="2">
    <source>
        <dbReference type="Proteomes" id="UP001342826"/>
    </source>
</evidence>
<keyword evidence="2" id="KW-1185">Reference proteome</keyword>
<name>A0ABU6NT29_9BACI</name>
<comment type="caution">
    <text evidence="1">The sequence shown here is derived from an EMBL/GenBank/DDBJ whole genome shotgun (WGS) entry which is preliminary data.</text>
</comment>
<accession>A0ABU6NT29</accession>
<dbReference type="InterPro" id="IPR025855">
    <property type="entry name" value="Replic_Relax"/>
</dbReference>
<sequence>MRKRDRLIIEALEQFRALSRDQVAAMFYGHLKCPVTNANFALKRLRDRGYIEANTNMQPYVYFPKPSRIKQDGQKVAHFLKIADFYLQLEKAGGNIKFVHIEPQYMDNKLRPDMCVHWRGKVWFVEIQNSHYTHKVMNEKLKRYQTFYDSGEWKELPFAKKFPFVWIVADHKYKIEVDGFRVFQSKSVDDFLQQIEPVKPKEIKIVVG</sequence>
<dbReference type="EMBL" id="JARTFS010000001">
    <property type="protein sequence ID" value="MED4399748.1"/>
    <property type="molecule type" value="Genomic_DNA"/>
</dbReference>
<gene>
    <name evidence="1" type="ORF">P9271_00040</name>
</gene>
<dbReference type="Pfam" id="PF13814">
    <property type="entry name" value="Replic_Relax"/>
    <property type="match status" value="1"/>
</dbReference>
<reference evidence="1 2" key="1">
    <citation type="submission" date="2023-03" db="EMBL/GenBank/DDBJ databases">
        <title>Bacillus Genome Sequencing.</title>
        <authorList>
            <person name="Dunlap C."/>
        </authorList>
    </citation>
    <scope>NUCLEOTIDE SEQUENCE [LARGE SCALE GENOMIC DNA]</scope>
    <source>
        <strain evidence="1 2">NRS-1717</strain>
    </source>
</reference>
<protein>
    <submittedName>
        <fullName evidence="1">Replication-relaxation family protein</fullName>
    </submittedName>
</protein>
<dbReference type="Proteomes" id="UP001342826">
    <property type="component" value="Unassembled WGS sequence"/>
</dbReference>
<evidence type="ECO:0000313" key="1">
    <source>
        <dbReference type="EMBL" id="MED4399748.1"/>
    </source>
</evidence>
<proteinExistence type="predicted"/>
<dbReference type="RefSeq" id="WP_328014469.1">
    <property type="nucleotide sequence ID" value="NZ_JARTFS010000001.1"/>
</dbReference>